<dbReference type="Pfam" id="PF05119">
    <property type="entry name" value="Terminase_4"/>
    <property type="match status" value="1"/>
</dbReference>
<name>A0ABZ3FF63_9FIRM</name>
<accession>A0ABZ3FF63</accession>
<dbReference type="InterPro" id="IPR006448">
    <property type="entry name" value="Phage_term_ssu_P27"/>
</dbReference>
<dbReference type="RefSeq" id="WP_343337301.1">
    <property type="nucleotide sequence ID" value="NZ_CP154622.1"/>
</dbReference>
<organism evidence="1 2">
    <name type="scientific">Terrisporobacter petrolearius</name>
    <dbReference type="NCBI Taxonomy" id="1460447"/>
    <lineage>
        <taxon>Bacteria</taxon>
        <taxon>Bacillati</taxon>
        <taxon>Bacillota</taxon>
        <taxon>Clostridia</taxon>
        <taxon>Peptostreptococcales</taxon>
        <taxon>Peptostreptococcaceae</taxon>
        <taxon>Terrisporobacter</taxon>
    </lineage>
</organism>
<evidence type="ECO:0000313" key="2">
    <source>
        <dbReference type="Proteomes" id="UP001477947"/>
    </source>
</evidence>
<sequence>MAGRPRQKVDTLNKHLTKEEKEIRYKQEELLAQIPSDKVKPQAWLNPRGKKIFNDIKKCLDGTSLLANVDVFGLSMVANEMDKYIEAQLNLQATGSTVMEEQRNGSTKEVKSVHLQIQKEASDIFSKLGTKYGLDPQSRQKIIDINTEPIDEEEQEFNRKYGNL</sequence>
<keyword evidence="2" id="KW-1185">Reference proteome</keyword>
<protein>
    <recommendedName>
        <fullName evidence="3">Phage terminase, small subunit, putative, P27 family</fullName>
    </recommendedName>
</protein>
<gene>
    <name evidence="1" type="ORF">TPELB_23620</name>
</gene>
<dbReference type="EMBL" id="CP154622">
    <property type="protein sequence ID" value="XAM42049.1"/>
    <property type="molecule type" value="Genomic_DNA"/>
</dbReference>
<dbReference type="NCBIfam" id="TIGR01558">
    <property type="entry name" value="sm_term_P27"/>
    <property type="match status" value="1"/>
</dbReference>
<dbReference type="Proteomes" id="UP001477947">
    <property type="component" value="Chromosome"/>
</dbReference>
<reference evidence="1 2" key="1">
    <citation type="submission" date="2024-04" db="EMBL/GenBank/DDBJ databases">
        <title>Isolation and characterization of novel acetogenic strains of the genera Terrisporobacter and Acetoanaerobium.</title>
        <authorList>
            <person name="Boeer T."/>
            <person name="Schueler M.A."/>
            <person name="Lueschen A."/>
            <person name="Eysell L."/>
            <person name="Droege J."/>
            <person name="Heinemann M."/>
            <person name="Engelhardt L."/>
            <person name="Basen M."/>
            <person name="Daniel R."/>
        </authorList>
    </citation>
    <scope>NUCLEOTIDE SEQUENCE [LARGE SCALE GENOMIC DNA]</scope>
    <source>
        <strain evidence="1 2">ELB</strain>
    </source>
</reference>
<evidence type="ECO:0008006" key="3">
    <source>
        <dbReference type="Google" id="ProtNLM"/>
    </source>
</evidence>
<evidence type="ECO:0000313" key="1">
    <source>
        <dbReference type="EMBL" id="XAM42049.1"/>
    </source>
</evidence>
<proteinExistence type="predicted"/>